<proteinExistence type="inferred from homology"/>
<comment type="similarity">
    <text evidence="1">Belongs to the asaB hydroxylase/desaturase family.</text>
</comment>
<name>A0A559MJT2_9HELO</name>
<dbReference type="EMBL" id="QGML01000169">
    <property type="protein sequence ID" value="TVY93214.1"/>
    <property type="molecule type" value="Genomic_DNA"/>
</dbReference>
<sequence length="286" mass="32420">MAIDTLSATHPGTSFDAKTKLQYLDPTSKLVRRYLAPGGAYNTCSFEWKEVIVKDARPTRKEFSLDTSGFCLVDDHSNVSDWNDRSQLEGLYTSETEQLVKKITGADEVVVFEPTLRRVATTKEWQPFGSEVHVDYTAQTAEGLIANLLEKKGLDPRSFSRFQCINVWRALSPAPQDHPLGMCDARSVSIGECRPNYRIKVDALPDPDNLPSGEPDPTPAADMFEYRPYHRWWFFSDMTPEEGLVFKLYDSEDPGRRCPHTAFEDALRDGAVPRESIEIRTIVCYK</sequence>
<protein>
    <recommendedName>
        <fullName evidence="4">Hydroxylase/desaturase</fullName>
    </recommendedName>
</protein>
<dbReference type="PANTHER" id="PTHR34598:SF3">
    <property type="entry name" value="OXIDOREDUCTASE AN1597"/>
    <property type="match status" value="1"/>
</dbReference>
<dbReference type="Proteomes" id="UP000315522">
    <property type="component" value="Unassembled WGS sequence"/>
</dbReference>
<evidence type="ECO:0000256" key="1">
    <source>
        <dbReference type="ARBA" id="ARBA00023604"/>
    </source>
</evidence>
<dbReference type="InterPro" id="IPR044053">
    <property type="entry name" value="AsaB-like"/>
</dbReference>
<accession>A0A559MJT2</accession>
<reference evidence="2 3" key="1">
    <citation type="submission" date="2018-05" db="EMBL/GenBank/DDBJ databases">
        <title>Genome sequencing and assembly of the regulated plant pathogen Lachnellula willkommii and related sister species for the development of diagnostic species identification markers.</title>
        <authorList>
            <person name="Giroux E."/>
            <person name="Bilodeau G."/>
        </authorList>
    </citation>
    <scope>NUCLEOTIDE SEQUENCE [LARGE SCALE GENOMIC DNA]</scope>
    <source>
        <strain evidence="2 3">CBS 172.35</strain>
    </source>
</reference>
<evidence type="ECO:0008006" key="4">
    <source>
        <dbReference type="Google" id="ProtNLM"/>
    </source>
</evidence>
<dbReference type="PANTHER" id="PTHR34598">
    <property type="entry name" value="BLL6449 PROTEIN"/>
    <property type="match status" value="1"/>
</dbReference>
<comment type="caution">
    <text evidence="2">The sequence shown here is derived from an EMBL/GenBank/DDBJ whole genome shotgun (WGS) entry which is preliminary data.</text>
</comment>
<gene>
    <name evidence="2" type="ORF">LAWI1_G000276</name>
</gene>
<dbReference type="GO" id="GO:0016491">
    <property type="term" value="F:oxidoreductase activity"/>
    <property type="evidence" value="ECO:0007669"/>
    <property type="project" value="InterPro"/>
</dbReference>
<dbReference type="AlphaFoldDB" id="A0A559MJT2"/>
<evidence type="ECO:0000313" key="2">
    <source>
        <dbReference type="EMBL" id="TVY93214.1"/>
    </source>
</evidence>
<dbReference type="NCBIfam" id="NF041278">
    <property type="entry name" value="CmcJ_NvfI_EfuI"/>
    <property type="match status" value="1"/>
</dbReference>
<evidence type="ECO:0000313" key="3">
    <source>
        <dbReference type="Proteomes" id="UP000315522"/>
    </source>
</evidence>
<keyword evidence="3" id="KW-1185">Reference proteome</keyword>
<organism evidence="2 3">
    <name type="scientific">Lachnellula willkommii</name>
    <dbReference type="NCBI Taxonomy" id="215461"/>
    <lineage>
        <taxon>Eukaryota</taxon>
        <taxon>Fungi</taxon>
        <taxon>Dikarya</taxon>
        <taxon>Ascomycota</taxon>
        <taxon>Pezizomycotina</taxon>
        <taxon>Leotiomycetes</taxon>
        <taxon>Helotiales</taxon>
        <taxon>Lachnaceae</taxon>
        <taxon>Lachnellula</taxon>
    </lineage>
</organism>